<protein>
    <recommendedName>
        <fullName evidence="1">Aminoglycoside phosphotransferase domain-containing protein</fullName>
    </recommendedName>
</protein>
<gene>
    <name evidence="2" type="ORF">GCM10011349_44670</name>
</gene>
<accession>A0ABQ2JZ68</accession>
<dbReference type="Gene3D" id="3.90.1200.10">
    <property type="match status" value="1"/>
</dbReference>
<evidence type="ECO:0000313" key="2">
    <source>
        <dbReference type="EMBL" id="GGN61732.1"/>
    </source>
</evidence>
<evidence type="ECO:0000259" key="1">
    <source>
        <dbReference type="Pfam" id="PF01636"/>
    </source>
</evidence>
<keyword evidence="3" id="KW-1185">Reference proteome</keyword>
<dbReference type="Pfam" id="PF01636">
    <property type="entry name" value="APH"/>
    <property type="match status" value="1"/>
</dbReference>
<dbReference type="Proteomes" id="UP000605099">
    <property type="component" value="Unassembled WGS sequence"/>
</dbReference>
<sequence length="392" mass="44447">MIAMIEFPGADQNFIDDIERMYEKEQAESELITDIAKIPARYELLTAEWMTKALCASTPGARVETVTLDAPDDGSSNRRRIFLTYNEVGQAAGLPPTVFAKASNEVLNRVIYGILGTGEIESTFYTKIRPELDIEAPKCLFANFDPRTFNSIILLKDMRGEADFCDYDTPITFERAAGMLRLLAGVHAKYAGDKVEAIRPLLRTWPQHWANILRLGMEEYSKRGFLAAETVMPSSLFKRYDEVWPATMAAVAQHEVLPPNMIHGDVHLKNWYITKDGRMGLSDWQGPTLGHWSRDIAYSMSAALSVENRRAWERDLLALYREEMLSLGVEMPSLDEVITLFRRQLFTALAYWTITLRHPPTMPDMQPENATIEFIKRISTAIDDHDAFAAVV</sequence>
<proteinExistence type="predicted"/>
<dbReference type="EMBL" id="BMLK01000039">
    <property type="protein sequence ID" value="GGN61732.1"/>
    <property type="molecule type" value="Genomic_DNA"/>
</dbReference>
<feature type="domain" description="Aminoglycoside phosphotransferase" evidence="1">
    <location>
        <begin position="229"/>
        <end position="321"/>
    </location>
</feature>
<comment type="caution">
    <text evidence="2">The sequence shown here is derived from an EMBL/GenBank/DDBJ whole genome shotgun (WGS) entry which is preliminary data.</text>
</comment>
<dbReference type="InterPro" id="IPR002575">
    <property type="entry name" value="Aminoglycoside_PTrfase"/>
</dbReference>
<dbReference type="InterPro" id="IPR011009">
    <property type="entry name" value="Kinase-like_dom_sf"/>
</dbReference>
<name>A0ABQ2JZ68_9SPHN</name>
<reference evidence="3" key="1">
    <citation type="journal article" date="2019" name="Int. J. Syst. Evol. Microbiol.">
        <title>The Global Catalogue of Microorganisms (GCM) 10K type strain sequencing project: providing services to taxonomists for standard genome sequencing and annotation.</title>
        <authorList>
            <consortium name="The Broad Institute Genomics Platform"/>
            <consortium name="The Broad Institute Genome Sequencing Center for Infectious Disease"/>
            <person name="Wu L."/>
            <person name="Ma J."/>
        </authorList>
    </citation>
    <scope>NUCLEOTIDE SEQUENCE [LARGE SCALE GENOMIC DNA]</scope>
    <source>
        <strain evidence="3">CGMCC 1.6784</strain>
    </source>
</reference>
<organism evidence="2 3">
    <name type="scientific">Novosphingobium indicum</name>
    <dbReference type="NCBI Taxonomy" id="462949"/>
    <lineage>
        <taxon>Bacteria</taxon>
        <taxon>Pseudomonadati</taxon>
        <taxon>Pseudomonadota</taxon>
        <taxon>Alphaproteobacteria</taxon>
        <taxon>Sphingomonadales</taxon>
        <taxon>Sphingomonadaceae</taxon>
        <taxon>Novosphingobium</taxon>
    </lineage>
</organism>
<dbReference type="SUPFAM" id="SSF56112">
    <property type="entry name" value="Protein kinase-like (PK-like)"/>
    <property type="match status" value="1"/>
</dbReference>
<evidence type="ECO:0000313" key="3">
    <source>
        <dbReference type="Proteomes" id="UP000605099"/>
    </source>
</evidence>